<dbReference type="EMBL" id="BTGU01000007">
    <property type="protein sequence ID" value="GMN37536.1"/>
    <property type="molecule type" value="Genomic_DNA"/>
</dbReference>
<gene>
    <name evidence="2" type="ORF">TIFTF001_006902</name>
</gene>
<accession>A0AA88AC83</accession>
<reference evidence="2" key="1">
    <citation type="submission" date="2023-07" db="EMBL/GenBank/DDBJ databases">
        <title>draft genome sequence of fig (Ficus carica).</title>
        <authorList>
            <person name="Takahashi T."/>
            <person name="Nishimura K."/>
        </authorList>
    </citation>
    <scope>NUCLEOTIDE SEQUENCE</scope>
</reference>
<proteinExistence type="predicted"/>
<dbReference type="AlphaFoldDB" id="A0AA88AC83"/>
<keyword evidence="3" id="KW-1185">Reference proteome</keyword>
<protein>
    <submittedName>
        <fullName evidence="2">Uncharacterized protein</fullName>
    </submittedName>
</protein>
<sequence length="279" mass="31966">MVEEKEEGGGRGGGWKNEEEEEEEGKEEEEDEDEDEGKRKKKENEGGGGRWWWWWWWQWRRPVTVEARRKKKVRRRRPVIVAVEVKAEKKKKKRRGRRKMRDAWTAFSAALFPKPPRLPPLSPVAVLRCCSFVYPFFFPCAFGLFSSVEASTSIIPDLFALPFTPNIVPFSSLGFNPKFWLLDSHEIPNSQISVLRFLPPPHIVDSSHRSWAPAVSIHRTRGLGTAGGQCGADWGRGSNLDDGFVLPTISDQQNQLNDRLLLALIRLHRSFTPPPARTP</sequence>
<feature type="compositionally biased region" description="Basic and acidic residues" evidence="1">
    <location>
        <begin position="36"/>
        <end position="45"/>
    </location>
</feature>
<evidence type="ECO:0000313" key="2">
    <source>
        <dbReference type="EMBL" id="GMN37536.1"/>
    </source>
</evidence>
<dbReference type="Proteomes" id="UP001187192">
    <property type="component" value="Unassembled WGS sequence"/>
</dbReference>
<evidence type="ECO:0000313" key="3">
    <source>
        <dbReference type="Proteomes" id="UP001187192"/>
    </source>
</evidence>
<feature type="region of interest" description="Disordered" evidence="1">
    <location>
        <begin position="1"/>
        <end position="46"/>
    </location>
</feature>
<organism evidence="2 3">
    <name type="scientific">Ficus carica</name>
    <name type="common">Common fig</name>
    <dbReference type="NCBI Taxonomy" id="3494"/>
    <lineage>
        <taxon>Eukaryota</taxon>
        <taxon>Viridiplantae</taxon>
        <taxon>Streptophyta</taxon>
        <taxon>Embryophyta</taxon>
        <taxon>Tracheophyta</taxon>
        <taxon>Spermatophyta</taxon>
        <taxon>Magnoliopsida</taxon>
        <taxon>eudicotyledons</taxon>
        <taxon>Gunneridae</taxon>
        <taxon>Pentapetalae</taxon>
        <taxon>rosids</taxon>
        <taxon>fabids</taxon>
        <taxon>Rosales</taxon>
        <taxon>Moraceae</taxon>
        <taxon>Ficeae</taxon>
        <taxon>Ficus</taxon>
    </lineage>
</organism>
<comment type="caution">
    <text evidence="2">The sequence shown here is derived from an EMBL/GenBank/DDBJ whole genome shotgun (WGS) entry which is preliminary data.</text>
</comment>
<evidence type="ECO:0000256" key="1">
    <source>
        <dbReference type="SAM" id="MobiDB-lite"/>
    </source>
</evidence>
<name>A0AA88AC83_FICCA</name>
<feature type="compositionally biased region" description="Acidic residues" evidence="1">
    <location>
        <begin position="18"/>
        <end position="35"/>
    </location>
</feature>